<dbReference type="PANTHER" id="PTHR10259">
    <property type="entry name" value="THIOPURINE S-METHYLTRANSFERASE"/>
    <property type="match status" value="1"/>
</dbReference>
<evidence type="ECO:0000256" key="9">
    <source>
        <dbReference type="HAMAP-Rule" id="MF_00812"/>
    </source>
</evidence>
<keyword evidence="6 9" id="KW-0489">Methyltransferase</keyword>
<evidence type="ECO:0000256" key="4">
    <source>
        <dbReference type="ARBA" id="ARBA00011905"/>
    </source>
</evidence>
<evidence type="ECO:0000256" key="8">
    <source>
        <dbReference type="ARBA" id="ARBA00022691"/>
    </source>
</evidence>
<comment type="catalytic activity">
    <reaction evidence="1 9">
        <text>S-adenosyl-L-methionine + a thiopurine = S-adenosyl-L-homocysteine + a thiopurine S-methylether.</text>
        <dbReference type="EC" id="2.1.1.67"/>
    </reaction>
</comment>
<sequence length="224" mass="25657">MSSRDNVLWLQCWRDRQLDFHQPTVNHFLTRFWPGLDLALGSRVFVPLCGKSLDMIWLAERGHHVVGVELSPIAVAEFFRENGLRPSRRRVGQFMLWQHGRISILCGDYFALKPSDLGEIETVYDRAALTALPEDIRRRYVSHLRTIAPETSRIFLLTTEDAAENETLSESLAIGEEITALYAKNFRIDLTHIESVFEIDPAAPERPAERAEYKLYSLSNRSAA</sequence>
<dbReference type="GO" id="GO:0032259">
    <property type="term" value="P:methylation"/>
    <property type="evidence" value="ECO:0007669"/>
    <property type="project" value="UniProtKB-KW"/>
</dbReference>
<reference evidence="10 11" key="1">
    <citation type="submission" date="2022-07" db="EMBL/GenBank/DDBJ databases">
        <title>Methylomonas rivi sp. nov., Methylomonas rosea sp. nov., Methylomonas aureus sp. nov. and Methylomonas subterranea sp. nov., four novel methanotrophs isolated from a freshwater creek and the deep terrestrial subsurface.</title>
        <authorList>
            <person name="Abin C."/>
            <person name="Sankaranarayanan K."/>
            <person name="Garner C."/>
            <person name="Sindelar R."/>
            <person name="Kotary K."/>
            <person name="Garner R."/>
            <person name="Barclay S."/>
            <person name="Lawson P."/>
            <person name="Krumholz L."/>
        </authorList>
    </citation>
    <scope>NUCLEOTIDE SEQUENCE [LARGE SCALE GENOMIC DNA]</scope>
    <source>
        <strain evidence="10 11">WSC-6</strain>
    </source>
</reference>
<feature type="binding site" evidence="9">
    <location>
        <position position="69"/>
    </location>
    <ligand>
        <name>S-adenosyl-L-methionine</name>
        <dbReference type="ChEBI" id="CHEBI:59789"/>
    </ligand>
</feature>
<dbReference type="GO" id="GO:0008119">
    <property type="term" value="F:thiopurine S-methyltransferase activity"/>
    <property type="evidence" value="ECO:0007669"/>
    <property type="project" value="UniProtKB-EC"/>
</dbReference>
<dbReference type="PIRSF" id="PIRSF023956">
    <property type="entry name" value="Thiopurine_S-methyltransferase"/>
    <property type="match status" value="1"/>
</dbReference>
<dbReference type="NCBIfam" id="NF009732">
    <property type="entry name" value="PRK13255.1"/>
    <property type="match status" value="1"/>
</dbReference>
<dbReference type="CDD" id="cd02440">
    <property type="entry name" value="AdoMet_MTases"/>
    <property type="match status" value="1"/>
</dbReference>
<name>A0ABT1U4M2_9GAMM</name>
<evidence type="ECO:0000256" key="1">
    <source>
        <dbReference type="ARBA" id="ARBA00000903"/>
    </source>
</evidence>
<dbReference type="InterPro" id="IPR008854">
    <property type="entry name" value="TPMT"/>
</dbReference>
<feature type="binding site" evidence="9">
    <location>
        <position position="48"/>
    </location>
    <ligand>
        <name>S-adenosyl-L-methionine</name>
        <dbReference type="ChEBI" id="CHEBI:59789"/>
    </ligand>
</feature>
<evidence type="ECO:0000256" key="6">
    <source>
        <dbReference type="ARBA" id="ARBA00022603"/>
    </source>
</evidence>
<keyword evidence="7 9" id="KW-0808">Transferase</keyword>
<evidence type="ECO:0000256" key="3">
    <source>
        <dbReference type="ARBA" id="ARBA00008145"/>
    </source>
</evidence>
<evidence type="ECO:0000256" key="2">
    <source>
        <dbReference type="ARBA" id="ARBA00004496"/>
    </source>
</evidence>
<keyword evidence="11" id="KW-1185">Reference proteome</keyword>
<dbReference type="Gene3D" id="3.40.50.150">
    <property type="entry name" value="Vaccinia Virus protein VP39"/>
    <property type="match status" value="1"/>
</dbReference>
<accession>A0ABT1U4M2</accession>
<proteinExistence type="inferred from homology"/>
<keyword evidence="8 9" id="KW-0949">S-adenosyl-L-methionine</keyword>
<comment type="similarity">
    <text evidence="3 9">Belongs to the class I-like SAM-binding methyltransferase superfamily. TPMT family.</text>
</comment>
<keyword evidence="5 9" id="KW-0963">Cytoplasm</keyword>
<protein>
    <recommendedName>
        <fullName evidence="4 9">Thiopurine S-methyltransferase</fullName>
        <ecNumber evidence="4 9">2.1.1.67</ecNumber>
    </recommendedName>
    <alternativeName>
        <fullName evidence="9">Thiopurine methyltransferase</fullName>
    </alternativeName>
</protein>
<evidence type="ECO:0000256" key="7">
    <source>
        <dbReference type="ARBA" id="ARBA00022679"/>
    </source>
</evidence>
<feature type="binding site" evidence="9">
    <location>
        <position position="126"/>
    </location>
    <ligand>
        <name>S-adenosyl-L-methionine</name>
        <dbReference type="ChEBI" id="CHEBI:59789"/>
    </ligand>
</feature>
<dbReference type="PANTHER" id="PTHR10259:SF11">
    <property type="entry name" value="THIOPURINE S-METHYLTRANSFERASE"/>
    <property type="match status" value="1"/>
</dbReference>
<dbReference type="InterPro" id="IPR025835">
    <property type="entry name" value="Thiopurine_S-MeTrfase"/>
</dbReference>
<dbReference type="EMBL" id="JANIBK010000022">
    <property type="protein sequence ID" value="MCQ8128061.1"/>
    <property type="molecule type" value="Genomic_DNA"/>
</dbReference>
<comment type="subcellular location">
    <subcellularLocation>
        <location evidence="2 9">Cytoplasm</location>
    </subcellularLocation>
</comment>
<dbReference type="SUPFAM" id="SSF53335">
    <property type="entry name" value="S-adenosyl-L-methionine-dependent methyltransferases"/>
    <property type="match status" value="1"/>
</dbReference>
<dbReference type="HAMAP" id="MF_00812">
    <property type="entry name" value="Thiopur_methtran"/>
    <property type="match status" value="1"/>
</dbReference>
<dbReference type="PROSITE" id="PS51585">
    <property type="entry name" value="SAM_MT_TPMT"/>
    <property type="match status" value="1"/>
</dbReference>
<feature type="binding site" evidence="9">
    <location>
        <position position="13"/>
    </location>
    <ligand>
        <name>S-adenosyl-L-methionine</name>
        <dbReference type="ChEBI" id="CHEBI:59789"/>
    </ligand>
</feature>
<dbReference type="Pfam" id="PF05724">
    <property type="entry name" value="TPMT"/>
    <property type="match status" value="1"/>
</dbReference>
<evidence type="ECO:0000313" key="11">
    <source>
        <dbReference type="Proteomes" id="UP001524586"/>
    </source>
</evidence>
<organism evidence="10 11">
    <name type="scientific">Methylomonas rivi</name>
    <dbReference type="NCBI Taxonomy" id="2952226"/>
    <lineage>
        <taxon>Bacteria</taxon>
        <taxon>Pseudomonadati</taxon>
        <taxon>Pseudomonadota</taxon>
        <taxon>Gammaproteobacteria</taxon>
        <taxon>Methylococcales</taxon>
        <taxon>Methylococcaceae</taxon>
        <taxon>Methylomonas</taxon>
    </lineage>
</organism>
<comment type="caution">
    <text evidence="10">The sequence shown here is derived from an EMBL/GenBank/DDBJ whole genome shotgun (WGS) entry which is preliminary data.</text>
</comment>
<dbReference type="Proteomes" id="UP001524586">
    <property type="component" value="Unassembled WGS sequence"/>
</dbReference>
<dbReference type="EC" id="2.1.1.67" evidence="4 9"/>
<evidence type="ECO:0000313" key="10">
    <source>
        <dbReference type="EMBL" id="MCQ8128061.1"/>
    </source>
</evidence>
<evidence type="ECO:0000256" key="5">
    <source>
        <dbReference type="ARBA" id="ARBA00022490"/>
    </source>
</evidence>
<gene>
    <name evidence="9" type="primary">tpm</name>
    <name evidence="10" type="ORF">NP596_06275</name>
</gene>
<dbReference type="RefSeq" id="WP_256614425.1">
    <property type="nucleotide sequence ID" value="NZ_JANIBK010000022.1"/>
</dbReference>
<dbReference type="InterPro" id="IPR029063">
    <property type="entry name" value="SAM-dependent_MTases_sf"/>
</dbReference>